<feature type="transmembrane region" description="Helical" evidence="1">
    <location>
        <begin position="150"/>
        <end position="171"/>
    </location>
</feature>
<sequence length="264" mass="28445">MPFTPSHIAAVLPFVRLPLASAALVIGSMVPDLPFFVPLGLHREQTHSLAGILPFDLPLAIACLLLWFFVVRAPLLDFAPAWLRRRMPPSAALPSAWTARLRVALVVLVSVLLGTVTHLIWDSFTHSDGWAVLRIGLLREHLGPFAVYRWAQYASSIAGLAIVAGWAARWARVTPLHASPTTRVADRWRVTAWIVVAAVVAAIALGILVGGVVSGAGAFDRTVLHWSVTRSLSVGGLIVALACLAWHLLPRGVRPTAETSEGVR</sequence>
<feature type="transmembrane region" description="Helical" evidence="1">
    <location>
        <begin position="103"/>
        <end position="121"/>
    </location>
</feature>
<keyword evidence="1" id="KW-1133">Transmembrane helix</keyword>
<keyword evidence="3" id="KW-1185">Reference proteome</keyword>
<dbReference type="Pfam" id="PF13803">
    <property type="entry name" value="DUF4184"/>
    <property type="match status" value="1"/>
</dbReference>
<evidence type="ECO:0000313" key="2">
    <source>
        <dbReference type="EMBL" id="TXN31542.1"/>
    </source>
</evidence>
<dbReference type="EMBL" id="VRMG01000005">
    <property type="protein sequence ID" value="TXN31542.1"/>
    <property type="molecule type" value="Genomic_DNA"/>
</dbReference>
<accession>A0A5C8UTD1</accession>
<keyword evidence="1" id="KW-0812">Transmembrane</keyword>
<keyword evidence="1" id="KW-0472">Membrane</keyword>
<name>A0A5C8UTD1_9MICO</name>
<comment type="caution">
    <text evidence="2">The sequence shown here is derived from an EMBL/GenBank/DDBJ whole genome shotgun (WGS) entry which is preliminary data.</text>
</comment>
<dbReference type="InterPro" id="IPR025238">
    <property type="entry name" value="DUF4184"/>
</dbReference>
<dbReference type="RefSeq" id="WP_147783129.1">
    <property type="nucleotide sequence ID" value="NZ_VRMG01000005.1"/>
</dbReference>
<feature type="transmembrane region" description="Helical" evidence="1">
    <location>
        <begin position="192"/>
        <end position="219"/>
    </location>
</feature>
<dbReference type="AlphaFoldDB" id="A0A5C8UTD1"/>
<evidence type="ECO:0000256" key="1">
    <source>
        <dbReference type="SAM" id="Phobius"/>
    </source>
</evidence>
<organism evidence="2 3">
    <name type="scientific">Lacisediminihabitans profunda</name>
    <dbReference type="NCBI Taxonomy" id="2594790"/>
    <lineage>
        <taxon>Bacteria</taxon>
        <taxon>Bacillati</taxon>
        <taxon>Actinomycetota</taxon>
        <taxon>Actinomycetes</taxon>
        <taxon>Micrococcales</taxon>
        <taxon>Microbacteriaceae</taxon>
        <taxon>Lacisediminihabitans</taxon>
    </lineage>
</organism>
<reference evidence="2 3" key="1">
    <citation type="submission" date="2019-08" db="EMBL/GenBank/DDBJ databases">
        <title>Bacterial whole genome sequence for Glaciihabitans sp. CHu50b-6-2.</title>
        <authorList>
            <person name="Jin L."/>
        </authorList>
    </citation>
    <scope>NUCLEOTIDE SEQUENCE [LARGE SCALE GENOMIC DNA]</scope>
    <source>
        <strain evidence="2 3">CHu50b-6-2</strain>
    </source>
</reference>
<dbReference type="Proteomes" id="UP000321379">
    <property type="component" value="Unassembled WGS sequence"/>
</dbReference>
<feature type="transmembrane region" description="Helical" evidence="1">
    <location>
        <begin position="231"/>
        <end position="249"/>
    </location>
</feature>
<protein>
    <submittedName>
        <fullName evidence="2">DUF4184 family protein</fullName>
    </submittedName>
</protein>
<feature type="transmembrane region" description="Helical" evidence="1">
    <location>
        <begin position="59"/>
        <end position="83"/>
    </location>
</feature>
<proteinExistence type="predicted"/>
<evidence type="ECO:0000313" key="3">
    <source>
        <dbReference type="Proteomes" id="UP000321379"/>
    </source>
</evidence>
<gene>
    <name evidence="2" type="ORF">FVP33_08385</name>
</gene>